<feature type="chain" id="PRO_5015569519" evidence="1">
    <location>
        <begin position="28"/>
        <end position="205"/>
    </location>
</feature>
<dbReference type="OrthoDB" id="7206808at2"/>
<evidence type="ECO:0000256" key="1">
    <source>
        <dbReference type="SAM" id="SignalP"/>
    </source>
</evidence>
<organism evidence="2 3">
    <name type="scientific">Methylosinus sporium</name>
    <dbReference type="NCBI Taxonomy" id="428"/>
    <lineage>
        <taxon>Bacteria</taxon>
        <taxon>Pseudomonadati</taxon>
        <taxon>Pseudomonadota</taxon>
        <taxon>Alphaproteobacteria</taxon>
        <taxon>Hyphomicrobiales</taxon>
        <taxon>Methylocystaceae</taxon>
        <taxon>Methylosinus</taxon>
    </lineage>
</organism>
<dbReference type="Proteomes" id="UP000245137">
    <property type="component" value="Unassembled WGS sequence"/>
</dbReference>
<name>A0A2U1SNS4_METSR</name>
<evidence type="ECO:0000313" key="3">
    <source>
        <dbReference type="Proteomes" id="UP000245137"/>
    </source>
</evidence>
<dbReference type="PANTHER" id="PTHR39327:SF1">
    <property type="entry name" value="BLR5470 PROTEIN"/>
    <property type="match status" value="1"/>
</dbReference>
<protein>
    <submittedName>
        <fullName evidence="2">Transglutaminase</fullName>
    </submittedName>
</protein>
<evidence type="ECO:0000313" key="2">
    <source>
        <dbReference type="EMBL" id="PWB93258.1"/>
    </source>
</evidence>
<keyword evidence="3" id="KW-1185">Reference proteome</keyword>
<proteinExistence type="predicted"/>
<dbReference type="Gene3D" id="3.10.620.30">
    <property type="match status" value="1"/>
</dbReference>
<sequence length="205" mass="23031">MLRRVARLTMSAALAGAFSFWGAPARAASEPLLHAALGAETSVPYGWLDFCHRYRGECDVDASAPRDIDLTAKAYKDLQRINAKVNHAIEPVSDMEHWGVVDRWDYPADGKGDCEDYALMKRRLLVELGYPRAALLMTVVKEKNGDGHAILTVKTNRGEFVLDNMNDAVRPWTNTPYRFVKRQSQLDQNVWVAIDDPNAPRFAAR</sequence>
<reference evidence="2 3" key="1">
    <citation type="journal article" date="2018" name="Appl. Microbiol. Biotechnol.">
        <title>Co-cultivation of the strictly anaerobic methanogen Methanosarcina barkeri with aerobic methanotrophs in an oxygen-limited membrane bioreactor.</title>
        <authorList>
            <person name="In 't Zandt M.H."/>
            <person name="van den Bosch T.J.M."/>
            <person name="Rijkers R."/>
            <person name="van Kessel M.A.H.J."/>
            <person name="Jetten M.S.M."/>
            <person name="Welte C.U."/>
        </authorList>
    </citation>
    <scope>NUCLEOTIDE SEQUENCE [LARGE SCALE GENOMIC DNA]</scope>
    <source>
        <strain evidence="2 3">DSM 17706</strain>
    </source>
</reference>
<feature type="signal peptide" evidence="1">
    <location>
        <begin position="1"/>
        <end position="27"/>
    </location>
</feature>
<comment type="caution">
    <text evidence="2">The sequence shown here is derived from an EMBL/GenBank/DDBJ whole genome shotgun (WGS) entry which is preliminary data.</text>
</comment>
<dbReference type="PANTHER" id="PTHR39327">
    <property type="match status" value="1"/>
</dbReference>
<accession>A0A2U1SNS4</accession>
<dbReference type="EMBL" id="PUIV01000024">
    <property type="protein sequence ID" value="PWB93258.1"/>
    <property type="molecule type" value="Genomic_DNA"/>
</dbReference>
<dbReference type="Pfam" id="PF06035">
    <property type="entry name" value="Peptidase_C93"/>
    <property type="match status" value="1"/>
</dbReference>
<dbReference type="RefSeq" id="WP_108917837.1">
    <property type="nucleotide sequence ID" value="NZ_BGJY01000001.1"/>
</dbReference>
<dbReference type="InterPro" id="IPR010319">
    <property type="entry name" value="Transglutaminase-like_Cys_pept"/>
</dbReference>
<dbReference type="AlphaFoldDB" id="A0A2U1SNS4"/>
<keyword evidence="1" id="KW-0732">Signal</keyword>
<gene>
    <name evidence="2" type="ORF">C5689_13715</name>
</gene>